<evidence type="ECO:0000256" key="11">
    <source>
        <dbReference type="ARBA" id="ARBA00049393"/>
    </source>
</evidence>
<evidence type="ECO:0000256" key="5">
    <source>
        <dbReference type="ARBA" id="ARBA00022694"/>
    </source>
</evidence>
<dbReference type="PANTHER" id="PTHR12998">
    <property type="entry name" value="TRNA:M(4)X MODIFICATION ENZYME TRM13 HOMOLOG"/>
    <property type="match status" value="1"/>
</dbReference>
<keyword evidence="15" id="KW-1185">Reference proteome</keyword>
<evidence type="ECO:0000256" key="6">
    <source>
        <dbReference type="ARBA" id="ARBA00022723"/>
    </source>
</evidence>
<comment type="function">
    <text evidence="12">tRNA methylase which 2'-O-methylates cytidine(4) in tRNA(Pro) and tRNA(Gly)(GCC), and adenosine(4) in tRNA(His).</text>
</comment>
<keyword evidence="8 12" id="KW-0862">Zinc</keyword>
<sequence length="286" mass="32219">MEAKESKLIKKDIPHCKHFVVRKKRFCKMTVKTGKEYCGEHMPNSGNITGDESKKDLRVVCPLDRKHTCYAHNLSKHLKMCNARPKPSVPYIARGINCGEVIPETGERCKLNSQTLDSYTVEEIRGVIEKILKLHDDILKIDITEKILQHPLLENEVAKPELGDKSKKHLYQTSSLLGYLKEYDLFQPDTGFIEFGAGKGKLSFWMANALEGINNSVVLLIERASLRHKMDNKLDKSSGKVQRIRADIGDLVLQHVETLKRVKGIVGVTKHLCGDATGKKSVVCKC</sequence>
<dbReference type="Pfam" id="PF05206">
    <property type="entry name" value="TRM13"/>
    <property type="match status" value="1"/>
</dbReference>
<name>A0A0T6B859_9SCAR</name>
<evidence type="ECO:0000256" key="10">
    <source>
        <dbReference type="ARBA" id="ARBA00048635"/>
    </source>
</evidence>
<dbReference type="GO" id="GO:0008270">
    <property type="term" value="F:zinc ion binding"/>
    <property type="evidence" value="ECO:0007669"/>
    <property type="project" value="UniProtKB-KW"/>
</dbReference>
<evidence type="ECO:0000259" key="13">
    <source>
        <dbReference type="PROSITE" id="PS51800"/>
    </source>
</evidence>
<reference evidence="14 15" key="1">
    <citation type="submission" date="2015-09" db="EMBL/GenBank/DDBJ databases">
        <title>Draft genome of the scarab beetle Oryctes borbonicus.</title>
        <authorList>
            <person name="Meyer J.M."/>
            <person name="Markov G.V."/>
            <person name="Baskaran P."/>
            <person name="Herrmann M."/>
            <person name="Sommer R.J."/>
            <person name="Roedelsperger C."/>
        </authorList>
    </citation>
    <scope>NUCLEOTIDE SEQUENCE [LARGE SCALE GENOMIC DNA]</scope>
    <source>
        <strain evidence="14">OB123</strain>
        <tissue evidence="14">Whole animal</tissue>
    </source>
</reference>
<keyword evidence="3 12" id="KW-0808">Transferase</keyword>
<proteinExistence type="inferred from homology"/>
<evidence type="ECO:0000256" key="8">
    <source>
        <dbReference type="ARBA" id="ARBA00022833"/>
    </source>
</evidence>
<dbReference type="GO" id="GO:0106050">
    <property type="term" value="F:tRNA 2'-O-methyltransferase activity"/>
    <property type="evidence" value="ECO:0007669"/>
    <property type="project" value="UniProtKB-UniRule"/>
</dbReference>
<evidence type="ECO:0000256" key="2">
    <source>
        <dbReference type="ARBA" id="ARBA00022603"/>
    </source>
</evidence>
<evidence type="ECO:0000256" key="1">
    <source>
        <dbReference type="ARBA" id="ARBA00005265"/>
    </source>
</evidence>
<evidence type="ECO:0000256" key="9">
    <source>
        <dbReference type="ARBA" id="ARBA00048165"/>
    </source>
</evidence>
<dbReference type="Pfam" id="PF05253">
    <property type="entry name" value="zf-U11-48K"/>
    <property type="match status" value="1"/>
</dbReference>
<accession>A0A0T6B859</accession>
<comment type="catalytic activity">
    <reaction evidence="11 12">
        <text>adenosine(4) in tRNA(His) + S-adenosyl-L-methionine = 2'-O-methyladenosine(4) in tRNA(His) + S-adenosyl-L-homocysteine + H(+)</text>
        <dbReference type="Rhea" id="RHEA:43196"/>
        <dbReference type="Rhea" id="RHEA-COMP:10401"/>
        <dbReference type="Rhea" id="RHEA-COMP:10402"/>
        <dbReference type="ChEBI" id="CHEBI:15378"/>
        <dbReference type="ChEBI" id="CHEBI:57856"/>
        <dbReference type="ChEBI" id="CHEBI:59789"/>
        <dbReference type="ChEBI" id="CHEBI:74411"/>
        <dbReference type="ChEBI" id="CHEBI:74477"/>
        <dbReference type="EC" id="2.1.1.225"/>
    </reaction>
</comment>
<dbReference type="OrthoDB" id="258806at2759"/>
<evidence type="ECO:0000313" key="14">
    <source>
        <dbReference type="EMBL" id="KRT83532.1"/>
    </source>
</evidence>
<keyword evidence="4 12" id="KW-0949">S-adenosyl-L-methionine</keyword>
<dbReference type="GO" id="GO:0030488">
    <property type="term" value="P:tRNA methylation"/>
    <property type="evidence" value="ECO:0007669"/>
    <property type="project" value="InterPro"/>
</dbReference>
<comment type="similarity">
    <text evidence="1 12">Belongs to the methyltransferase TRM13 family.</text>
</comment>
<protein>
    <recommendedName>
        <fullName evidence="12">tRNA:m(4)X modification enzyme TRM13</fullName>
        <ecNumber evidence="12">2.1.1.225</ecNumber>
    </recommendedName>
</protein>
<gene>
    <name evidence="14" type="ORF">AMK59_4663</name>
</gene>
<evidence type="ECO:0000313" key="15">
    <source>
        <dbReference type="Proteomes" id="UP000051574"/>
    </source>
</evidence>
<comment type="catalytic activity">
    <reaction evidence="10 12">
        <text>cytidine(4) in tRNA(Gly)(GCC) + S-adenosyl-L-methionine = 2'-O-methylcytidine(4) in tRNA(Gly)(GCC) + S-adenosyl-L-homocysteine + H(+)</text>
        <dbReference type="Rhea" id="RHEA:43192"/>
        <dbReference type="Rhea" id="RHEA-COMP:10399"/>
        <dbReference type="Rhea" id="RHEA-COMP:10400"/>
        <dbReference type="ChEBI" id="CHEBI:15378"/>
        <dbReference type="ChEBI" id="CHEBI:57856"/>
        <dbReference type="ChEBI" id="CHEBI:59789"/>
        <dbReference type="ChEBI" id="CHEBI:74495"/>
        <dbReference type="ChEBI" id="CHEBI:82748"/>
        <dbReference type="EC" id="2.1.1.225"/>
    </reaction>
</comment>
<comment type="caution">
    <text evidence="14">The sequence shown here is derived from an EMBL/GenBank/DDBJ whole genome shotgun (WGS) entry which is preliminary data.</text>
</comment>
<dbReference type="EC" id="2.1.1.225" evidence="12"/>
<dbReference type="Pfam" id="PF11722">
    <property type="entry name" value="zf-TRM13_CCCH"/>
    <property type="match status" value="1"/>
</dbReference>
<dbReference type="PROSITE" id="PS51800">
    <property type="entry name" value="ZF_CHHC_U11_48K"/>
    <property type="match status" value="1"/>
</dbReference>
<dbReference type="InterPro" id="IPR039044">
    <property type="entry name" value="Trm13"/>
</dbReference>
<evidence type="ECO:0000256" key="12">
    <source>
        <dbReference type="RuleBase" id="RU367103"/>
    </source>
</evidence>
<dbReference type="EMBL" id="LJIG01009212">
    <property type="protein sequence ID" value="KRT83532.1"/>
    <property type="molecule type" value="Genomic_DNA"/>
</dbReference>
<dbReference type="Proteomes" id="UP000051574">
    <property type="component" value="Unassembled WGS sequence"/>
</dbReference>
<comment type="catalytic activity">
    <reaction evidence="9 12">
        <text>cytidine(4) in tRNA(Pro) + S-adenosyl-L-methionine = 2'-O-methylcytidine(4) in tRNA(Pro) + S-adenosyl-L-homocysteine + H(+)</text>
        <dbReference type="Rhea" id="RHEA:32767"/>
        <dbReference type="Rhea" id="RHEA-COMP:10397"/>
        <dbReference type="Rhea" id="RHEA-COMP:10398"/>
        <dbReference type="ChEBI" id="CHEBI:15378"/>
        <dbReference type="ChEBI" id="CHEBI:57856"/>
        <dbReference type="ChEBI" id="CHEBI:59789"/>
        <dbReference type="ChEBI" id="CHEBI:74495"/>
        <dbReference type="ChEBI" id="CHEBI:82748"/>
        <dbReference type="EC" id="2.1.1.225"/>
    </reaction>
</comment>
<feature type="domain" description="CHHC U11-48K-type" evidence="13">
    <location>
        <begin position="58"/>
        <end position="85"/>
    </location>
</feature>
<dbReference type="PANTHER" id="PTHR12998:SF0">
    <property type="entry name" value="TRNA:M(4)X MODIFICATION ENZYME TRM13 HOMOLOG"/>
    <property type="match status" value="1"/>
</dbReference>
<dbReference type="InterPro" id="IPR022776">
    <property type="entry name" value="TRM13/UPF0224_CHHC_Znf_dom"/>
</dbReference>
<dbReference type="InterPro" id="IPR007871">
    <property type="entry name" value="Methyltransferase_TRM13"/>
</dbReference>
<organism evidence="14 15">
    <name type="scientific">Oryctes borbonicus</name>
    <dbReference type="NCBI Taxonomy" id="1629725"/>
    <lineage>
        <taxon>Eukaryota</taxon>
        <taxon>Metazoa</taxon>
        <taxon>Ecdysozoa</taxon>
        <taxon>Arthropoda</taxon>
        <taxon>Hexapoda</taxon>
        <taxon>Insecta</taxon>
        <taxon>Pterygota</taxon>
        <taxon>Neoptera</taxon>
        <taxon>Endopterygota</taxon>
        <taxon>Coleoptera</taxon>
        <taxon>Polyphaga</taxon>
        <taxon>Scarabaeiformia</taxon>
        <taxon>Scarabaeidae</taxon>
        <taxon>Dynastinae</taxon>
        <taxon>Oryctes</taxon>
    </lineage>
</organism>
<evidence type="ECO:0000256" key="7">
    <source>
        <dbReference type="ARBA" id="ARBA00022771"/>
    </source>
</evidence>
<evidence type="ECO:0000256" key="4">
    <source>
        <dbReference type="ARBA" id="ARBA00022691"/>
    </source>
</evidence>
<keyword evidence="5 12" id="KW-0819">tRNA processing</keyword>
<dbReference type="InterPro" id="IPR021721">
    <property type="entry name" value="Znf_CCCH-type_TRM13"/>
</dbReference>
<keyword evidence="6 12" id="KW-0479">Metal-binding</keyword>
<evidence type="ECO:0000256" key="3">
    <source>
        <dbReference type="ARBA" id="ARBA00022679"/>
    </source>
</evidence>
<dbReference type="AlphaFoldDB" id="A0A0T6B859"/>
<keyword evidence="7 12" id="KW-0863">Zinc-finger</keyword>
<keyword evidence="2 12" id="KW-0489">Methyltransferase</keyword>